<name>A0A8C9IRA6_9PRIM</name>
<keyword evidence="2" id="KW-1185">Reference proteome</keyword>
<sequence>MILRPLQPHGTRKEIQVNQKEQKLEIYRHTCGWSYSTTRTFCGLPQHVEKYSKSFIVQGVVTVSRNLGSLFCLAIL</sequence>
<organism evidence="1 2">
    <name type="scientific">Piliocolobus tephrosceles</name>
    <name type="common">Ugandan red Colobus</name>
    <dbReference type="NCBI Taxonomy" id="591936"/>
    <lineage>
        <taxon>Eukaryota</taxon>
        <taxon>Metazoa</taxon>
        <taxon>Chordata</taxon>
        <taxon>Craniata</taxon>
        <taxon>Vertebrata</taxon>
        <taxon>Euteleostomi</taxon>
        <taxon>Mammalia</taxon>
        <taxon>Eutheria</taxon>
        <taxon>Euarchontoglires</taxon>
        <taxon>Primates</taxon>
        <taxon>Haplorrhini</taxon>
        <taxon>Catarrhini</taxon>
        <taxon>Cercopithecidae</taxon>
        <taxon>Colobinae</taxon>
        <taxon>Piliocolobus</taxon>
    </lineage>
</organism>
<reference evidence="1" key="1">
    <citation type="submission" date="2025-08" db="UniProtKB">
        <authorList>
            <consortium name="Ensembl"/>
        </authorList>
    </citation>
    <scope>IDENTIFICATION</scope>
</reference>
<accession>A0A8C9IRA6</accession>
<reference evidence="1" key="2">
    <citation type="submission" date="2025-09" db="UniProtKB">
        <authorList>
            <consortium name="Ensembl"/>
        </authorList>
    </citation>
    <scope>IDENTIFICATION</scope>
</reference>
<dbReference type="AlphaFoldDB" id="A0A8C9IRA6"/>
<evidence type="ECO:0000313" key="2">
    <source>
        <dbReference type="Proteomes" id="UP000694416"/>
    </source>
</evidence>
<dbReference type="Ensembl" id="ENSPTET00000054922.1">
    <property type="protein sequence ID" value="ENSPTEP00000041050.1"/>
    <property type="gene ID" value="ENSPTEG00000037715.1"/>
</dbReference>
<dbReference type="Proteomes" id="UP000694416">
    <property type="component" value="Unplaced"/>
</dbReference>
<evidence type="ECO:0000313" key="1">
    <source>
        <dbReference type="Ensembl" id="ENSPTEP00000041050.1"/>
    </source>
</evidence>
<protein>
    <submittedName>
        <fullName evidence="1">Uncharacterized protein</fullName>
    </submittedName>
</protein>
<proteinExistence type="predicted"/>